<name>A0AAE3NFC0_RALSL</name>
<dbReference type="Proteomes" id="UP001143674">
    <property type="component" value="Unassembled WGS sequence"/>
</dbReference>
<dbReference type="EMBL" id="JAIVEX010000003">
    <property type="protein sequence ID" value="MDB0521363.1"/>
    <property type="molecule type" value="Genomic_DNA"/>
</dbReference>
<evidence type="ECO:0000313" key="3">
    <source>
        <dbReference type="Proteomes" id="UP001143674"/>
    </source>
</evidence>
<dbReference type="AlphaFoldDB" id="A0AAE3NFC0"/>
<accession>A0AAE3NFC0</accession>
<dbReference type="RefSeq" id="WP_003273100.1">
    <property type="nucleotide sequence ID" value="NZ_CDLX01000001.1"/>
</dbReference>
<feature type="compositionally biased region" description="Low complexity" evidence="1">
    <location>
        <begin position="38"/>
        <end position="53"/>
    </location>
</feature>
<sequence length="143" mass="15076">MISDGRNPGSNADNHIPVLTEIVELDDAAPAEAPPVQAPSQPAAGGAAIVPPALREQGLAPTPAMPPAGTDAARVMGEVMWRFQSEWPGLIEAQCRAALESRLSLLTEQLAADLTRALEARLMDWLGAALDEALAAQRRTPPR</sequence>
<reference evidence="2" key="1">
    <citation type="submission" date="2021-09" db="EMBL/GenBank/DDBJ databases">
        <title>Genomic analysis of Ralstonia spp.</title>
        <authorList>
            <person name="Aburjaile F."/>
            <person name="Ariute J.C."/>
            <person name="Pais A.K.L."/>
            <person name="Albuquerque G.M.R."/>
            <person name="Silva A.M.F."/>
            <person name="Brenig B."/>
            <person name="Azevedo V."/>
            <person name="Matiuzzi M."/>
            <person name="Ramos R."/>
            <person name="Goes-Neto A."/>
            <person name="Soares S."/>
            <person name="Iseppon A.M.B."/>
            <person name="Souza E."/>
            <person name="Gama M."/>
        </authorList>
    </citation>
    <scope>NUCLEOTIDE SEQUENCE</scope>
    <source>
        <strain evidence="2">B4</strain>
    </source>
</reference>
<evidence type="ECO:0000256" key="1">
    <source>
        <dbReference type="SAM" id="MobiDB-lite"/>
    </source>
</evidence>
<proteinExistence type="predicted"/>
<feature type="region of interest" description="Disordered" evidence="1">
    <location>
        <begin position="32"/>
        <end position="70"/>
    </location>
</feature>
<gene>
    <name evidence="2" type="ORF">LBW55_07005</name>
</gene>
<comment type="caution">
    <text evidence="2">The sequence shown here is derived from an EMBL/GenBank/DDBJ whole genome shotgun (WGS) entry which is preliminary data.</text>
</comment>
<organism evidence="2 3">
    <name type="scientific">Ralstonia solanacearum</name>
    <name type="common">Pseudomonas solanacearum</name>
    <dbReference type="NCBI Taxonomy" id="305"/>
    <lineage>
        <taxon>Bacteria</taxon>
        <taxon>Pseudomonadati</taxon>
        <taxon>Pseudomonadota</taxon>
        <taxon>Betaproteobacteria</taxon>
        <taxon>Burkholderiales</taxon>
        <taxon>Burkholderiaceae</taxon>
        <taxon>Ralstonia</taxon>
        <taxon>Ralstonia solanacearum species complex</taxon>
    </lineage>
</organism>
<protein>
    <submittedName>
        <fullName evidence="2">DUF2486 family protein</fullName>
    </submittedName>
</protein>
<evidence type="ECO:0000313" key="2">
    <source>
        <dbReference type="EMBL" id="MDB0521363.1"/>
    </source>
</evidence>